<gene>
    <name evidence="1" type="ORF">H8S62_10840</name>
</gene>
<protein>
    <submittedName>
        <fullName evidence="1">Uncharacterized protein</fullName>
    </submittedName>
</protein>
<sequence length="74" mass="8105">MLIVNSPLKTDMICAALDGYSRDGITFKLAARKGMELRFEVIGIAGFDAVGLAKSIIRATEFGEALYFGVMWKD</sequence>
<evidence type="ECO:0000313" key="1">
    <source>
        <dbReference type="EMBL" id="MBC5737502.1"/>
    </source>
</evidence>
<dbReference type="EMBL" id="JACOPQ010000007">
    <property type="protein sequence ID" value="MBC5737502.1"/>
    <property type="molecule type" value="Genomic_DNA"/>
</dbReference>
<proteinExistence type="predicted"/>
<name>A0A8J6JLL2_9FIRM</name>
<accession>A0A8J6JLL2</accession>
<dbReference type="Proteomes" id="UP000607645">
    <property type="component" value="Unassembled WGS sequence"/>
</dbReference>
<evidence type="ECO:0000313" key="2">
    <source>
        <dbReference type="Proteomes" id="UP000607645"/>
    </source>
</evidence>
<comment type="caution">
    <text evidence="1">The sequence shown here is derived from an EMBL/GenBank/DDBJ whole genome shotgun (WGS) entry which is preliminary data.</text>
</comment>
<dbReference type="RefSeq" id="WP_155148840.1">
    <property type="nucleotide sequence ID" value="NZ_JACOPQ010000007.1"/>
</dbReference>
<reference evidence="1" key="1">
    <citation type="submission" date="2020-08" db="EMBL/GenBank/DDBJ databases">
        <title>Genome public.</title>
        <authorList>
            <person name="Liu C."/>
            <person name="Sun Q."/>
        </authorList>
    </citation>
    <scope>NUCLEOTIDE SEQUENCE</scope>
    <source>
        <strain evidence="1">NSJ-52</strain>
    </source>
</reference>
<organism evidence="1 2">
    <name type="scientific">Lawsonibacter faecis</name>
    <dbReference type="NCBI Taxonomy" id="2763052"/>
    <lineage>
        <taxon>Bacteria</taxon>
        <taxon>Bacillati</taxon>
        <taxon>Bacillota</taxon>
        <taxon>Clostridia</taxon>
        <taxon>Eubacteriales</taxon>
        <taxon>Oscillospiraceae</taxon>
        <taxon>Lawsonibacter</taxon>
    </lineage>
</organism>
<dbReference type="AlphaFoldDB" id="A0A8J6JLL2"/>
<keyword evidence="2" id="KW-1185">Reference proteome</keyword>